<dbReference type="Proteomes" id="UP000275579">
    <property type="component" value="Chromosome"/>
</dbReference>
<dbReference type="Pfam" id="PF19803">
    <property type="entry name" value="DUF6286"/>
    <property type="match status" value="1"/>
</dbReference>
<dbReference type="RefSeq" id="WP_127150239.1">
    <property type="nucleotide sequence ID" value="NZ_CP029042.1"/>
</dbReference>
<evidence type="ECO:0000256" key="1">
    <source>
        <dbReference type="SAM" id="MobiDB-lite"/>
    </source>
</evidence>
<keyword evidence="2" id="KW-0812">Transmembrane</keyword>
<protein>
    <recommendedName>
        <fullName evidence="3">DUF6286 domain-containing protein</fullName>
    </recommendedName>
</protein>
<feature type="transmembrane region" description="Helical" evidence="2">
    <location>
        <begin position="103"/>
        <end position="124"/>
    </location>
</feature>
<keyword evidence="2" id="KW-0472">Membrane</keyword>
<accession>A0A3S9Y7Z4</accession>
<keyword evidence="2" id="KW-1133">Transmembrane helix</keyword>
<dbReference type="InterPro" id="IPR046253">
    <property type="entry name" value="DUF6286"/>
</dbReference>
<reference evidence="4 5" key="1">
    <citation type="submission" date="2018-04" db="EMBL/GenBank/DDBJ databases">
        <title>Complete genome sequences of Streptomyces lydicus strain WYEC and characterization of antagonistic properties of biological control agents.</title>
        <authorList>
            <person name="Mariita R.M."/>
            <person name="Sello J.K."/>
        </authorList>
    </citation>
    <scope>NUCLEOTIDE SEQUENCE [LARGE SCALE GENOMIC DNA]</scope>
    <source>
        <strain evidence="4 5">WYEC 108</strain>
    </source>
</reference>
<evidence type="ECO:0000313" key="5">
    <source>
        <dbReference type="Proteomes" id="UP000275579"/>
    </source>
</evidence>
<dbReference type="EMBL" id="CP029042">
    <property type="protein sequence ID" value="AZS71150.1"/>
    <property type="molecule type" value="Genomic_DNA"/>
</dbReference>
<proteinExistence type="predicted"/>
<gene>
    <name evidence="4" type="ORF">DDE74_09520</name>
</gene>
<feature type="transmembrane region" description="Helical" evidence="2">
    <location>
        <begin position="54"/>
        <end position="72"/>
    </location>
</feature>
<evidence type="ECO:0000313" key="4">
    <source>
        <dbReference type="EMBL" id="AZS71150.1"/>
    </source>
</evidence>
<feature type="region of interest" description="Disordered" evidence="1">
    <location>
        <begin position="1"/>
        <end position="39"/>
    </location>
</feature>
<evidence type="ECO:0000256" key="2">
    <source>
        <dbReference type="SAM" id="Phobius"/>
    </source>
</evidence>
<evidence type="ECO:0000259" key="3">
    <source>
        <dbReference type="Pfam" id="PF19803"/>
    </source>
</evidence>
<dbReference type="AlphaFoldDB" id="A0A3S9Y7Z4"/>
<feature type="domain" description="DUF6286" evidence="3">
    <location>
        <begin position="113"/>
        <end position="217"/>
    </location>
</feature>
<name>A0A3S9Y7Z4_9ACTN</name>
<sequence length="222" mass="24261">MSDEDAEPAATRRLPTLDKTPGEADAATPPAADAPSPDTADHERVRRFWSVRRVPAALVALVLLAAAGLLLYDVAAVRADRPAMAWRRRLARELATRHLDNPWVLGAAVVALVLGIWLFVLAVTPGLRQVLPMRPAAPDLRAGLDRAAAALVLRDRAMEVAGVQSVRMAVSRRKAKAHCVSHFRELDEVRADLDTSLAEGLRQLGLAHELRLTVDVRRPKKR</sequence>
<organism evidence="4 5">
    <name type="scientific">Streptomyces lydicus</name>
    <dbReference type="NCBI Taxonomy" id="47763"/>
    <lineage>
        <taxon>Bacteria</taxon>
        <taxon>Bacillati</taxon>
        <taxon>Actinomycetota</taxon>
        <taxon>Actinomycetes</taxon>
        <taxon>Kitasatosporales</taxon>
        <taxon>Streptomycetaceae</taxon>
        <taxon>Streptomyces</taxon>
    </lineage>
</organism>
<feature type="compositionally biased region" description="Low complexity" evidence="1">
    <location>
        <begin position="24"/>
        <end position="38"/>
    </location>
</feature>